<dbReference type="Proteomes" id="UP000624244">
    <property type="component" value="Unassembled WGS sequence"/>
</dbReference>
<sequence>MASAQDLQPTCEDYDSDQSEQGYEFPGRSSANAANVSTKRSHPDDLNKEKPPPQERVPTNLDLRSDSGYSSYTAATVSSTNSAQSAPSQRSPPAAAPPTARPEAPRPPPPQPQQQPPPPPSTKTRRPTQSQSDQSRPKLTTRTTSQSSKPLVKQRRPTITQDPRPERSERERLPRRDSRVEPECTDPKCTTCGPNALPQHLVRPSIKPTQSARDIDRLSADTRSMRSDPASYYQSPPSPTQLRRPPTYRQEAAIVQPAVNPRRRPSTSRPRPMSYNGEPNSQYYTPGMPAPYPSPPQEHGPPPSNSAQWRQMPQYHHMAGMAPPVVAPYGAPQGYPGAYPYNHTPPPYDGPQRPNMPPRTSFNSARNGPAPLVTQAPSREQQYSARYGQPQSASQPRFPPQLQLQEGAYESDSGSETGSSEEDDDEYYEQPDPNDPRNRRALMAPAPPKIEQAKPKSKSKKQQRPPIRHANTTQVVDERPSRRMSLSQPPAQPQSLVIDDRRRKRTSRTIEEPSRRASVSRPAPPSRQIQSEYPSHRGQIVVANSSKSERRRSAQVYEQVYDHHPEDRRAAKAAREAKARAREEEEARREQEQYEAELAHQKRLNRTSKQYYQPPAAFDSDEESESEESEDDHFPPEAPAPPPPQARRRRPTDVGKGKERVLEHKTKRIESAAEEYISARRGAPGPLNDPIHNAARHSRTISMPSHSGSSGSERSRSNRTAVTNENNEIRLRVDANAPLSLQFNGDMEGRTLRMIPAENGMADLVISGGRDRESVYHNSDRGSIADDRKALVPKQPRRQAEEMTENSLRSSRRRRDSQVIREQRIERSSGQQRPLRQRAHTSSYYGE</sequence>
<reference evidence="2" key="1">
    <citation type="submission" date="2019-11" db="EMBL/GenBank/DDBJ databases">
        <title>Bipolaris sorokiniana Genome sequencing.</title>
        <authorList>
            <person name="Wang H."/>
        </authorList>
    </citation>
    <scope>NUCLEOTIDE SEQUENCE</scope>
</reference>
<feature type="compositionally biased region" description="Pro residues" evidence="1">
    <location>
        <begin position="636"/>
        <end position="645"/>
    </location>
</feature>
<feature type="compositionally biased region" description="Polar residues" evidence="1">
    <location>
        <begin position="131"/>
        <end position="149"/>
    </location>
</feature>
<feature type="compositionally biased region" description="Basic and acidic residues" evidence="1">
    <location>
        <begin position="560"/>
        <end position="600"/>
    </location>
</feature>
<evidence type="ECO:0000313" key="2">
    <source>
        <dbReference type="EMBL" id="KAF5848315.1"/>
    </source>
</evidence>
<gene>
    <name evidence="2" type="ORF">GGP41_005713</name>
</gene>
<feature type="compositionally biased region" description="Polar residues" evidence="1">
    <location>
        <begin position="828"/>
        <end position="847"/>
    </location>
</feature>
<feature type="compositionally biased region" description="Low complexity" evidence="1">
    <location>
        <begin position="67"/>
        <end position="93"/>
    </location>
</feature>
<dbReference type="EMBL" id="WNKQ01000011">
    <property type="protein sequence ID" value="KAF5848315.1"/>
    <property type="molecule type" value="Genomic_DNA"/>
</dbReference>
<feature type="compositionally biased region" description="Basic and acidic residues" evidence="1">
    <location>
        <begin position="651"/>
        <end position="671"/>
    </location>
</feature>
<feature type="compositionally biased region" description="Basic residues" evidence="1">
    <location>
        <begin position="455"/>
        <end position="467"/>
    </location>
</feature>
<feature type="compositionally biased region" description="Polar residues" evidence="1">
    <location>
        <begin position="29"/>
        <end position="38"/>
    </location>
</feature>
<feature type="compositionally biased region" description="Polar residues" evidence="1">
    <location>
        <begin position="484"/>
        <end position="495"/>
    </location>
</feature>
<accession>A0A8H5ZHR8</accession>
<feature type="region of interest" description="Disordered" evidence="1">
    <location>
        <begin position="1"/>
        <end position="729"/>
    </location>
</feature>
<feature type="compositionally biased region" description="Basic and acidic residues" evidence="1">
    <location>
        <begin position="41"/>
        <end position="53"/>
    </location>
</feature>
<dbReference type="AlphaFoldDB" id="A0A8H5ZHR8"/>
<proteinExistence type="predicted"/>
<name>A0A8H5ZHR8_COCSA</name>
<organism evidence="2 3">
    <name type="scientific">Cochliobolus sativus</name>
    <name type="common">Common root rot and spot blotch fungus</name>
    <name type="synonym">Bipolaris sorokiniana</name>
    <dbReference type="NCBI Taxonomy" id="45130"/>
    <lineage>
        <taxon>Eukaryota</taxon>
        <taxon>Fungi</taxon>
        <taxon>Dikarya</taxon>
        <taxon>Ascomycota</taxon>
        <taxon>Pezizomycotina</taxon>
        <taxon>Dothideomycetes</taxon>
        <taxon>Pleosporomycetidae</taxon>
        <taxon>Pleosporales</taxon>
        <taxon>Pleosporineae</taxon>
        <taxon>Pleosporaceae</taxon>
        <taxon>Bipolaris</taxon>
    </lineage>
</organism>
<evidence type="ECO:0000256" key="1">
    <source>
        <dbReference type="SAM" id="MobiDB-lite"/>
    </source>
</evidence>
<evidence type="ECO:0000313" key="3">
    <source>
        <dbReference type="Proteomes" id="UP000624244"/>
    </source>
</evidence>
<feature type="compositionally biased region" description="Pro residues" evidence="1">
    <location>
        <begin position="343"/>
        <end position="357"/>
    </location>
</feature>
<feature type="compositionally biased region" description="Low complexity" evidence="1">
    <location>
        <begin position="702"/>
        <end position="712"/>
    </location>
</feature>
<feature type="region of interest" description="Disordered" evidence="1">
    <location>
        <begin position="768"/>
        <end position="847"/>
    </location>
</feature>
<feature type="compositionally biased region" description="Polar residues" evidence="1">
    <location>
        <begin position="375"/>
        <end position="395"/>
    </location>
</feature>
<feature type="compositionally biased region" description="Basic and acidic residues" evidence="1">
    <location>
        <begin position="816"/>
        <end position="827"/>
    </location>
</feature>
<comment type="caution">
    <text evidence="2">The sequence shown here is derived from an EMBL/GenBank/DDBJ whole genome shotgun (WGS) entry which is preliminary data.</text>
</comment>
<feature type="compositionally biased region" description="Pro residues" evidence="1">
    <location>
        <begin position="288"/>
        <end position="304"/>
    </location>
</feature>
<feature type="compositionally biased region" description="Acidic residues" evidence="1">
    <location>
        <begin position="619"/>
        <end position="631"/>
    </location>
</feature>
<feature type="compositionally biased region" description="Pro residues" evidence="1">
    <location>
        <begin position="94"/>
        <end position="121"/>
    </location>
</feature>
<feature type="compositionally biased region" description="Acidic residues" evidence="1">
    <location>
        <begin position="419"/>
        <end position="429"/>
    </location>
</feature>
<protein>
    <submittedName>
        <fullName evidence="2">Uncharacterized protein</fullName>
    </submittedName>
</protein>
<feature type="compositionally biased region" description="Basic and acidic residues" evidence="1">
    <location>
        <begin position="769"/>
        <end position="790"/>
    </location>
</feature>
<feature type="compositionally biased region" description="Basic and acidic residues" evidence="1">
    <location>
        <begin position="163"/>
        <end position="186"/>
    </location>
</feature>
<feature type="compositionally biased region" description="Basic and acidic residues" evidence="1">
    <location>
        <begin position="213"/>
        <end position="226"/>
    </location>
</feature>